<dbReference type="Gene3D" id="2.40.50.990">
    <property type="match status" value="1"/>
</dbReference>
<dbReference type="Pfam" id="PF17947">
    <property type="entry name" value="4HB"/>
    <property type="match status" value="1"/>
</dbReference>
<dbReference type="SMART" id="SM01349">
    <property type="entry name" value="TOG"/>
    <property type="match status" value="1"/>
</dbReference>
<evidence type="ECO:0000256" key="2">
    <source>
        <dbReference type="ARBA" id="ARBA00004815"/>
    </source>
</evidence>
<keyword evidence="11" id="KW-0648">Protein biosynthesis</keyword>
<evidence type="ECO:0000256" key="6">
    <source>
        <dbReference type="ARBA" id="ARBA00022741"/>
    </source>
</evidence>
<dbReference type="InterPro" id="IPR011989">
    <property type="entry name" value="ARM-like"/>
</dbReference>
<dbReference type="InterPro" id="IPR000953">
    <property type="entry name" value="Chromo/chromo_shadow_dom"/>
</dbReference>
<dbReference type="GO" id="GO:0005737">
    <property type="term" value="C:cytoplasm"/>
    <property type="evidence" value="ECO:0007669"/>
    <property type="project" value="UniProtKB-SubCell"/>
</dbReference>
<comment type="subcellular location">
    <subcellularLocation>
        <location evidence="1">Cytoplasm</location>
    </subcellularLocation>
</comment>
<dbReference type="InterPro" id="IPR015688">
    <property type="entry name" value="eEF3_ABC2_chromodomain-like"/>
</dbReference>
<gene>
    <name evidence="19" type="ORF">CVIRNUC_010241</name>
</gene>
<dbReference type="FunFam" id="1.25.10.10:FF:000076">
    <property type="entry name" value="Elongation factor 3"/>
    <property type="match status" value="1"/>
</dbReference>
<dbReference type="PROSITE" id="PS50893">
    <property type="entry name" value="ABC_TRANSPORTER_2"/>
    <property type="match status" value="2"/>
</dbReference>
<evidence type="ECO:0000313" key="19">
    <source>
        <dbReference type="EMBL" id="CAK0787025.1"/>
    </source>
</evidence>
<evidence type="ECO:0000256" key="14">
    <source>
        <dbReference type="ARBA" id="ARBA00050045"/>
    </source>
</evidence>
<feature type="repeat" description="HEAT" evidence="15">
    <location>
        <begin position="184"/>
        <end position="222"/>
    </location>
</feature>
<dbReference type="Pfam" id="PF24984">
    <property type="entry name" value="HEAT_EF3_GNC1"/>
    <property type="match status" value="1"/>
</dbReference>
<evidence type="ECO:0000256" key="15">
    <source>
        <dbReference type="PROSITE-ProRule" id="PRU00103"/>
    </source>
</evidence>
<comment type="pathway">
    <text evidence="2">Protein biosynthesis; polypeptide chain elongation.</text>
</comment>
<dbReference type="InterPro" id="IPR047036">
    <property type="entry name" value="EF3_4HB_sf"/>
</dbReference>
<dbReference type="InterPro" id="IPR016024">
    <property type="entry name" value="ARM-type_fold"/>
</dbReference>
<feature type="region of interest" description="Disordered" evidence="16">
    <location>
        <begin position="1021"/>
        <end position="1052"/>
    </location>
</feature>
<dbReference type="GO" id="GO:0016887">
    <property type="term" value="F:ATP hydrolysis activity"/>
    <property type="evidence" value="ECO:0007669"/>
    <property type="project" value="InterPro"/>
</dbReference>
<keyword evidence="4" id="KW-0963">Cytoplasm</keyword>
<dbReference type="Gene3D" id="3.40.50.300">
    <property type="entry name" value="P-loop containing nucleotide triphosphate hydrolases"/>
    <property type="match status" value="2"/>
</dbReference>
<sequence>MAAATETVPTVGAETLEENQTVVALMKRLSLSAEDKERSAAVTEIVDLVKKGGVAALKAGGLGDRLSESANKTTDPLARQGAFEAYTALVKDIGTPIEPFVAGMLSTILDKCSDKVKVVATAAEETAKAFITLLNPQAVRVVLPDLLAALDTKKNWQTKIAALQALSELCKRAPLQTSVCLPDAIPVVTSIMGDAKPQVKTAGTKAMKEICGIVGNRDIEPFIPVLVSCIARPAEVPDCVHKLGATTFVQNVEAPALSIMVPLLIRGLRERATAVKRKSALIIDNMAKLVDNPADAAVFLPRLLPGLEKVSQEVPDPECRSVASKARDTLLKLVQDPAAAAPAEAHDFKVVLPVLKDIESKHSKAALGSVSSAITSVTLEYVAAMCSTLIQVKNFDIEDWETTVVPYLAEYMDTTTAKKVAQDFLDQSYMVTQDKAKDAIEEEEGEDLCDCTFSLAYGAKILLNNTRLRLKKGRRYGLCGPNGAGKSTLMREIANGKVDGFPPKEELRTVYVEHDIDAEASDVSVAEYVLQDPTLQGEVDEKKVAEALSDVGFTPAMQADRVAALSGGWKMKLALARAMLYRAQIMLLDEPTNHLDVKNVAWLVNYLTGLTEVTSVIVSHDSTFLDNVCQSIVHYENRKLRIYKGNLSEFVKKKPEARSYYELKSAQGLKFILPEPGFLEGIKTKDRPILKMIKVAYKYPGAEKNTLEDISLFCTLNSRVAVLGPNGAGKSTMIKVLTGELEPGFGTTWRHPNMRVAYVAQHAFHHIEQHLEKTPNEYIRWRYAIGEDRENLSKVTRKITDEELAKMQQQFKMEDGTKRTLDKLVARRKLKKQYEYEVQWKGFDPTQNTWMPRDKLVEVGFEKMVNELDVKEAARLGMHTRPLTTAVVQQHLADLGVDPEFGTHSHMRGLSGGQKVKVVLAAATWMNPHMLVLDEPSNYLDRESLGALADAIKEFGGGVVMISHNSEFTNALCQEKWLMEGGKLQVTGQSESAGNVKLEWKPEEETTDAFGNVVKVKQQKKTLNNKEKKKAKKLKEAQRARGEEVSDSEDDL</sequence>
<dbReference type="InterPro" id="IPR050611">
    <property type="entry name" value="ABCF"/>
</dbReference>
<evidence type="ECO:0000256" key="12">
    <source>
        <dbReference type="ARBA" id="ARBA00049360"/>
    </source>
</evidence>
<comment type="similarity">
    <text evidence="3">Belongs to the ABC transporter superfamily. ABCF family. EF3 subfamily.</text>
</comment>
<dbReference type="AlphaFoldDB" id="A0AAV1ILU1"/>
<dbReference type="InterPro" id="IPR034085">
    <property type="entry name" value="TOG"/>
</dbReference>
<keyword evidence="9" id="KW-0067">ATP-binding</keyword>
<proteinExistence type="inferred from homology"/>
<keyword evidence="5" id="KW-0677">Repeat</keyword>
<protein>
    <recommendedName>
        <fullName evidence="13">Elongation factor 3</fullName>
    </recommendedName>
    <alternativeName>
        <fullName evidence="14">Eukaryotic elongation factor 3</fullName>
    </alternativeName>
</protein>
<dbReference type="SUPFAM" id="SSF54160">
    <property type="entry name" value="Chromo domain-like"/>
    <property type="match status" value="1"/>
</dbReference>
<evidence type="ECO:0000259" key="18">
    <source>
        <dbReference type="PROSITE" id="PS50893"/>
    </source>
</evidence>
<comment type="caution">
    <text evidence="19">The sequence shown here is derived from an EMBL/GenBank/DDBJ whole genome shotgun (WGS) entry which is preliminary data.</text>
</comment>
<evidence type="ECO:0000256" key="9">
    <source>
        <dbReference type="ARBA" id="ARBA00022840"/>
    </source>
</evidence>
<dbReference type="SUPFAM" id="SSF52540">
    <property type="entry name" value="P-loop containing nucleoside triphosphate hydrolases"/>
    <property type="match status" value="2"/>
</dbReference>
<dbReference type="InterPro" id="IPR047038">
    <property type="entry name" value="eEF3_chromodomain-like_sf"/>
</dbReference>
<feature type="domain" description="ABC transporter" evidence="18">
    <location>
        <begin position="446"/>
        <end position="663"/>
    </location>
</feature>
<dbReference type="PROSITE" id="PS00211">
    <property type="entry name" value="ABC_TRANSPORTER_1"/>
    <property type="match status" value="2"/>
</dbReference>
<dbReference type="CDD" id="cd18626">
    <property type="entry name" value="CD_eEF3"/>
    <property type="match status" value="1"/>
</dbReference>
<dbReference type="InterPro" id="IPR017871">
    <property type="entry name" value="ABC_transporter-like_CS"/>
</dbReference>
<dbReference type="SMART" id="SM00382">
    <property type="entry name" value="AAA"/>
    <property type="match status" value="2"/>
</dbReference>
<dbReference type="SMART" id="SM00298">
    <property type="entry name" value="CHROMO"/>
    <property type="match status" value="1"/>
</dbReference>
<dbReference type="InterPro" id="IPR040533">
    <property type="entry name" value="EF3_4HB"/>
</dbReference>
<feature type="domain" description="Chromo" evidence="17">
    <location>
        <begin position="819"/>
        <end position="868"/>
    </location>
</feature>
<evidence type="ECO:0000256" key="13">
    <source>
        <dbReference type="ARBA" id="ARBA00050030"/>
    </source>
</evidence>
<dbReference type="GO" id="GO:0003746">
    <property type="term" value="F:translation elongation factor activity"/>
    <property type="evidence" value="ECO:0007669"/>
    <property type="project" value="UniProtKB-KW"/>
</dbReference>
<dbReference type="Proteomes" id="UP001314263">
    <property type="component" value="Unassembled WGS sequence"/>
</dbReference>
<dbReference type="InterPro" id="IPR003593">
    <property type="entry name" value="AAA+_ATPase"/>
</dbReference>
<evidence type="ECO:0000256" key="5">
    <source>
        <dbReference type="ARBA" id="ARBA00022737"/>
    </source>
</evidence>
<keyword evidence="10" id="KW-0694">RNA-binding</keyword>
<dbReference type="InterPro" id="IPR021133">
    <property type="entry name" value="HEAT_type_2"/>
</dbReference>
<dbReference type="PROSITE" id="PS50077">
    <property type="entry name" value="HEAT_REPEAT"/>
    <property type="match status" value="1"/>
</dbReference>
<dbReference type="InterPro" id="IPR016197">
    <property type="entry name" value="Chromo-like_dom_sf"/>
</dbReference>
<evidence type="ECO:0000256" key="4">
    <source>
        <dbReference type="ARBA" id="ARBA00022490"/>
    </source>
</evidence>
<name>A0AAV1ILU1_9CHLO</name>
<dbReference type="FunFam" id="3.40.50.300:FF:000193">
    <property type="entry name" value="Probable Elongation factor 3"/>
    <property type="match status" value="1"/>
</dbReference>
<evidence type="ECO:0000256" key="11">
    <source>
        <dbReference type="ARBA" id="ARBA00022917"/>
    </source>
</evidence>
<evidence type="ECO:0000259" key="17">
    <source>
        <dbReference type="PROSITE" id="PS50013"/>
    </source>
</evidence>
<comment type="catalytic activity">
    <reaction evidence="12">
        <text>ATP + H2O = ADP + phosphate + H(+)</text>
        <dbReference type="Rhea" id="RHEA:13065"/>
        <dbReference type="ChEBI" id="CHEBI:15377"/>
        <dbReference type="ChEBI" id="CHEBI:15378"/>
        <dbReference type="ChEBI" id="CHEBI:30616"/>
        <dbReference type="ChEBI" id="CHEBI:43474"/>
        <dbReference type="ChEBI" id="CHEBI:456216"/>
    </reaction>
</comment>
<feature type="domain" description="ABC transporter" evidence="18">
    <location>
        <begin position="690"/>
        <end position="1006"/>
    </location>
</feature>
<keyword evidence="8" id="KW-0378">Hydrolase</keyword>
<dbReference type="FunFam" id="2.40.50.990:FF:000002">
    <property type="entry name" value="mRNA export factor elf1"/>
    <property type="match status" value="1"/>
</dbReference>
<dbReference type="Gene3D" id="1.25.10.10">
    <property type="entry name" value="Leucine-rich Repeat Variant"/>
    <property type="match status" value="1"/>
</dbReference>
<evidence type="ECO:0000256" key="8">
    <source>
        <dbReference type="ARBA" id="ARBA00022801"/>
    </source>
</evidence>
<dbReference type="EMBL" id="CAUYUE010000016">
    <property type="protein sequence ID" value="CAK0787025.1"/>
    <property type="molecule type" value="Genomic_DNA"/>
</dbReference>
<accession>A0AAV1ILU1</accession>
<dbReference type="InterPro" id="IPR027417">
    <property type="entry name" value="P-loop_NTPase"/>
</dbReference>
<evidence type="ECO:0000256" key="10">
    <source>
        <dbReference type="ARBA" id="ARBA00022884"/>
    </source>
</evidence>
<evidence type="ECO:0000313" key="20">
    <source>
        <dbReference type="Proteomes" id="UP001314263"/>
    </source>
</evidence>
<dbReference type="SUPFAM" id="SSF48371">
    <property type="entry name" value="ARM repeat"/>
    <property type="match status" value="1"/>
</dbReference>
<dbReference type="PROSITE" id="PS50013">
    <property type="entry name" value="CHROMO_2"/>
    <property type="match status" value="1"/>
</dbReference>
<dbReference type="InterPro" id="IPR003439">
    <property type="entry name" value="ABC_transporter-like_ATP-bd"/>
</dbReference>
<dbReference type="Gene3D" id="1.20.1390.20">
    <property type="match status" value="1"/>
</dbReference>
<organism evidence="19 20">
    <name type="scientific">Coccomyxa viridis</name>
    <dbReference type="NCBI Taxonomy" id="1274662"/>
    <lineage>
        <taxon>Eukaryota</taxon>
        <taxon>Viridiplantae</taxon>
        <taxon>Chlorophyta</taxon>
        <taxon>core chlorophytes</taxon>
        <taxon>Trebouxiophyceae</taxon>
        <taxon>Trebouxiophyceae incertae sedis</taxon>
        <taxon>Coccomyxaceae</taxon>
        <taxon>Coccomyxa</taxon>
    </lineage>
</organism>
<feature type="compositionally biased region" description="Basic and acidic residues" evidence="16">
    <location>
        <begin position="1034"/>
        <end position="1044"/>
    </location>
</feature>
<dbReference type="GO" id="GO:0003723">
    <property type="term" value="F:RNA binding"/>
    <property type="evidence" value="ECO:0007669"/>
    <property type="project" value="UniProtKB-KW"/>
</dbReference>
<evidence type="ECO:0000256" key="3">
    <source>
        <dbReference type="ARBA" id="ARBA00011054"/>
    </source>
</evidence>
<dbReference type="PANTHER" id="PTHR19211">
    <property type="entry name" value="ATP-BINDING TRANSPORT PROTEIN-RELATED"/>
    <property type="match status" value="1"/>
</dbReference>
<dbReference type="Pfam" id="PF00005">
    <property type="entry name" value="ABC_tran"/>
    <property type="match status" value="3"/>
</dbReference>
<evidence type="ECO:0000256" key="1">
    <source>
        <dbReference type="ARBA" id="ARBA00004496"/>
    </source>
</evidence>
<evidence type="ECO:0000256" key="7">
    <source>
        <dbReference type="ARBA" id="ARBA00022768"/>
    </source>
</evidence>
<reference evidence="19 20" key="1">
    <citation type="submission" date="2023-10" db="EMBL/GenBank/DDBJ databases">
        <authorList>
            <person name="Maclean D."/>
            <person name="Macfadyen A."/>
        </authorList>
    </citation>
    <scope>NUCLEOTIDE SEQUENCE [LARGE SCALE GENOMIC DNA]</scope>
</reference>
<keyword evidence="7" id="KW-0251">Elongation factor</keyword>
<evidence type="ECO:0000256" key="16">
    <source>
        <dbReference type="SAM" id="MobiDB-lite"/>
    </source>
</evidence>
<dbReference type="PANTHER" id="PTHR19211:SF5">
    <property type="entry name" value="ELONGATION FACTOR 3A-RELATED"/>
    <property type="match status" value="1"/>
</dbReference>
<keyword evidence="20" id="KW-1185">Reference proteome</keyword>
<dbReference type="GO" id="GO:0005524">
    <property type="term" value="F:ATP binding"/>
    <property type="evidence" value="ECO:0007669"/>
    <property type="project" value="UniProtKB-KW"/>
</dbReference>
<dbReference type="CDD" id="cd03221">
    <property type="entry name" value="ABCF_EF-3"/>
    <property type="match status" value="1"/>
</dbReference>
<keyword evidence="6" id="KW-0547">Nucleotide-binding</keyword>
<dbReference type="Pfam" id="PF24987">
    <property type="entry name" value="HEAT_EF3_N"/>
    <property type="match status" value="1"/>
</dbReference>